<dbReference type="RefSeq" id="WP_175528490.1">
    <property type="nucleotide sequence ID" value="NZ_FPCK01000001.1"/>
</dbReference>
<dbReference type="GO" id="GO:0004519">
    <property type="term" value="F:endonuclease activity"/>
    <property type="evidence" value="ECO:0007669"/>
    <property type="project" value="UniProtKB-KW"/>
</dbReference>
<dbReference type="InterPro" id="IPR002711">
    <property type="entry name" value="HNH"/>
</dbReference>
<dbReference type="GO" id="GO:0003676">
    <property type="term" value="F:nucleic acid binding"/>
    <property type="evidence" value="ECO:0007669"/>
    <property type="project" value="InterPro"/>
</dbReference>
<accession>A0A1I7N9V7</accession>
<gene>
    <name evidence="2" type="ORF">SAMN05216456_1343</name>
</gene>
<dbReference type="STRING" id="429728.SAMN05216456_1343"/>
<evidence type="ECO:0000313" key="3">
    <source>
        <dbReference type="Proteomes" id="UP000199074"/>
    </source>
</evidence>
<dbReference type="SMART" id="SM00507">
    <property type="entry name" value="HNHc"/>
    <property type="match status" value="1"/>
</dbReference>
<dbReference type="Pfam" id="PF01844">
    <property type="entry name" value="HNH"/>
    <property type="match status" value="1"/>
</dbReference>
<sequence>MTYAPGIYFANELGTLSRWEVVNFLYSVQGSVCLICNHYLRRAEATIDHVVPRAQGGAHHILNWALAHSHCNRWKGHRMPTFEEFKRHRQLVKRIRNQLFKIKVSHFVSRVRRVLRCRP</sequence>
<keyword evidence="3" id="KW-1185">Reference proteome</keyword>
<reference evidence="2 3" key="1">
    <citation type="submission" date="2016-10" db="EMBL/GenBank/DDBJ databases">
        <authorList>
            <person name="de Groot N.N."/>
        </authorList>
    </citation>
    <scope>NUCLEOTIDE SEQUENCE [LARGE SCALE GENOMIC DNA]</scope>
    <source>
        <strain evidence="2 3">IPL20</strain>
    </source>
</reference>
<dbReference type="Gene3D" id="1.10.30.50">
    <property type="match status" value="1"/>
</dbReference>
<evidence type="ECO:0000313" key="2">
    <source>
        <dbReference type="EMBL" id="SFV31445.1"/>
    </source>
</evidence>
<dbReference type="CDD" id="cd00085">
    <property type="entry name" value="HNHc"/>
    <property type="match status" value="1"/>
</dbReference>
<proteinExistence type="predicted"/>
<keyword evidence="2" id="KW-0378">Hydrolase</keyword>
<evidence type="ECO:0000259" key="1">
    <source>
        <dbReference type="SMART" id="SM00507"/>
    </source>
</evidence>
<name>A0A1I7N9V7_9HYPH</name>
<dbReference type="GO" id="GO:0008270">
    <property type="term" value="F:zinc ion binding"/>
    <property type="evidence" value="ECO:0007669"/>
    <property type="project" value="InterPro"/>
</dbReference>
<dbReference type="EMBL" id="FPCK01000001">
    <property type="protein sequence ID" value="SFV31445.1"/>
    <property type="molecule type" value="Genomic_DNA"/>
</dbReference>
<protein>
    <submittedName>
        <fullName evidence="2">HNH endonuclease</fullName>
    </submittedName>
</protein>
<dbReference type="Proteomes" id="UP000199074">
    <property type="component" value="Unassembled WGS sequence"/>
</dbReference>
<feature type="domain" description="HNH nuclease" evidence="1">
    <location>
        <begin position="22"/>
        <end position="73"/>
    </location>
</feature>
<dbReference type="InterPro" id="IPR003615">
    <property type="entry name" value="HNH_nuc"/>
</dbReference>
<organism evidence="2 3">
    <name type="scientific">Devosia crocina</name>
    <dbReference type="NCBI Taxonomy" id="429728"/>
    <lineage>
        <taxon>Bacteria</taxon>
        <taxon>Pseudomonadati</taxon>
        <taxon>Pseudomonadota</taxon>
        <taxon>Alphaproteobacteria</taxon>
        <taxon>Hyphomicrobiales</taxon>
        <taxon>Devosiaceae</taxon>
        <taxon>Devosia</taxon>
    </lineage>
</organism>
<keyword evidence="2" id="KW-0255">Endonuclease</keyword>
<dbReference type="AlphaFoldDB" id="A0A1I7N9V7"/>
<keyword evidence="2" id="KW-0540">Nuclease</keyword>